<proteinExistence type="predicted"/>
<evidence type="ECO:0000313" key="1">
    <source>
        <dbReference type="EMBL" id="GHI67827.1"/>
    </source>
</evidence>
<accession>A0ABQ3SI55</accession>
<dbReference type="GeneID" id="95594147"/>
<organism evidence="1 2">
    <name type="scientific">Streptomyces nojiriensis</name>
    <dbReference type="NCBI Taxonomy" id="66374"/>
    <lineage>
        <taxon>Bacteria</taxon>
        <taxon>Bacillati</taxon>
        <taxon>Actinomycetota</taxon>
        <taxon>Actinomycetes</taxon>
        <taxon>Kitasatosporales</taxon>
        <taxon>Streptomycetaceae</taxon>
        <taxon>Streptomyces</taxon>
    </lineage>
</organism>
<dbReference type="Pfam" id="PF12277">
    <property type="entry name" value="DUF3618"/>
    <property type="match status" value="1"/>
</dbReference>
<reference evidence="2" key="1">
    <citation type="submission" date="2023-07" db="EMBL/GenBank/DDBJ databases">
        <title>Whole genome shotgun sequence of Streptomyces nojiriensis NBRC 13794.</title>
        <authorList>
            <person name="Komaki H."/>
            <person name="Tamura T."/>
        </authorList>
    </citation>
    <scope>NUCLEOTIDE SEQUENCE [LARGE SCALE GENOMIC DNA]</scope>
    <source>
        <strain evidence="2">NBRC 13794</strain>
    </source>
</reference>
<name>A0ABQ3SI55_9ACTN</name>
<evidence type="ECO:0008006" key="3">
    <source>
        <dbReference type="Google" id="ProtNLM"/>
    </source>
</evidence>
<protein>
    <recommendedName>
        <fullName evidence="3">DUF3618 domain-containing protein</fullName>
    </recommendedName>
</protein>
<sequence>MTNEPRTAIGTPTPDELREQVERTRDGLGQTIEALADKADITAQAREKAAAVKEQAAATAGVVADRIRTKTLHVAQLVKDTTPEPVLDKAGRAASVARANRKPLLVAGGAALIVLLLVRRGRRSR</sequence>
<dbReference type="InterPro" id="IPR022062">
    <property type="entry name" value="DUF3618"/>
</dbReference>
<comment type="caution">
    <text evidence="1">The sequence shown here is derived from an EMBL/GenBank/DDBJ whole genome shotgun (WGS) entry which is preliminary data.</text>
</comment>
<dbReference type="RefSeq" id="WP_189747635.1">
    <property type="nucleotide sequence ID" value="NZ_BMRL01000028.1"/>
</dbReference>
<keyword evidence="2" id="KW-1185">Reference proteome</keyword>
<dbReference type="Proteomes" id="UP000613974">
    <property type="component" value="Unassembled WGS sequence"/>
</dbReference>
<dbReference type="EMBL" id="BNEC01000003">
    <property type="protein sequence ID" value="GHI67827.1"/>
    <property type="molecule type" value="Genomic_DNA"/>
</dbReference>
<gene>
    <name evidence="1" type="ORF">Snoj_17450</name>
</gene>
<evidence type="ECO:0000313" key="2">
    <source>
        <dbReference type="Proteomes" id="UP000613974"/>
    </source>
</evidence>